<reference evidence="2" key="1">
    <citation type="submission" date="2021-02" db="EMBL/GenBank/DDBJ databases">
        <authorList>
            <person name="Nowell W R."/>
        </authorList>
    </citation>
    <scope>NUCLEOTIDE SEQUENCE</scope>
</reference>
<feature type="compositionally biased region" description="Acidic residues" evidence="1">
    <location>
        <begin position="295"/>
        <end position="326"/>
    </location>
</feature>
<dbReference type="Proteomes" id="UP000663844">
    <property type="component" value="Unassembled WGS sequence"/>
</dbReference>
<dbReference type="AlphaFoldDB" id="A0A820HUX4"/>
<feature type="compositionally biased region" description="Basic and acidic residues" evidence="1">
    <location>
        <begin position="1"/>
        <end position="16"/>
    </location>
</feature>
<gene>
    <name evidence="2" type="ORF">OXD698_LOCUS45985</name>
</gene>
<feature type="region of interest" description="Disordered" evidence="1">
    <location>
        <begin position="161"/>
        <end position="250"/>
    </location>
</feature>
<feature type="compositionally biased region" description="Basic and acidic residues" evidence="1">
    <location>
        <begin position="66"/>
        <end position="75"/>
    </location>
</feature>
<sequence length="350" mass="39532">KKKQEEQRKAKIKQEQNEDEDDDGGISKQKLIAAAQKKKQELEAKKKEKEQHKSKVDQDNDEDDDGAPKRQEPTKKKQSPKKVSKPEILKEEDEDDDGGRIVKTYDSVRMMMPNKQPVLDKQVKKQPSPEALDDGSMLTSVREQKPLLTSYDTVGRMVPKVSTGFKPTREDNHYDTIPTDEERTAQLTAIYSPPSYDQASNSSDVTSLRTISYRQAQHSTPPLTQRRLGGSSSIRSHSNTNDDSSHYSEINNDTAQSGIINRSYSHAGSIRSSSNHSIQPQSKQSSQYTLKEEQPTEESTVETDEDDEEEEEEEDDEEDDEDEESDIPLQAKKVATPYISTAYNTVGHLV</sequence>
<accession>A0A820HUX4</accession>
<feature type="compositionally biased region" description="Basic and acidic residues" evidence="1">
    <location>
        <begin position="38"/>
        <end position="58"/>
    </location>
</feature>
<evidence type="ECO:0000313" key="3">
    <source>
        <dbReference type="Proteomes" id="UP000663844"/>
    </source>
</evidence>
<organism evidence="2 3">
    <name type="scientific">Adineta steineri</name>
    <dbReference type="NCBI Taxonomy" id="433720"/>
    <lineage>
        <taxon>Eukaryota</taxon>
        <taxon>Metazoa</taxon>
        <taxon>Spiralia</taxon>
        <taxon>Gnathifera</taxon>
        <taxon>Rotifera</taxon>
        <taxon>Eurotatoria</taxon>
        <taxon>Bdelloidea</taxon>
        <taxon>Adinetida</taxon>
        <taxon>Adinetidae</taxon>
        <taxon>Adineta</taxon>
    </lineage>
</organism>
<feature type="region of interest" description="Disordered" evidence="1">
    <location>
        <begin position="267"/>
        <end position="336"/>
    </location>
</feature>
<protein>
    <submittedName>
        <fullName evidence="2">Uncharacterized protein</fullName>
    </submittedName>
</protein>
<feature type="compositionally biased region" description="Low complexity" evidence="1">
    <location>
        <begin position="26"/>
        <end position="35"/>
    </location>
</feature>
<dbReference type="EMBL" id="CAJOAZ010015932">
    <property type="protein sequence ID" value="CAF4298935.1"/>
    <property type="molecule type" value="Genomic_DNA"/>
</dbReference>
<evidence type="ECO:0000256" key="1">
    <source>
        <dbReference type="SAM" id="MobiDB-lite"/>
    </source>
</evidence>
<feature type="compositionally biased region" description="Polar residues" evidence="1">
    <location>
        <begin position="267"/>
        <end position="289"/>
    </location>
</feature>
<proteinExistence type="predicted"/>
<feature type="compositionally biased region" description="Basic and acidic residues" evidence="1">
    <location>
        <begin position="167"/>
        <end position="184"/>
    </location>
</feature>
<evidence type="ECO:0000313" key="2">
    <source>
        <dbReference type="EMBL" id="CAF4298935.1"/>
    </source>
</evidence>
<feature type="non-terminal residue" evidence="2">
    <location>
        <position position="1"/>
    </location>
</feature>
<feature type="region of interest" description="Disordered" evidence="1">
    <location>
        <begin position="1"/>
        <end position="144"/>
    </location>
</feature>
<feature type="compositionally biased region" description="Polar residues" evidence="1">
    <location>
        <begin position="185"/>
        <end position="223"/>
    </location>
</feature>
<feature type="compositionally biased region" description="Polar residues" evidence="1">
    <location>
        <begin position="230"/>
        <end position="250"/>
    </location>
</feature>
<feature type="non-terminal residue" evidence="2">
    <location>
        <position position="350"/>
    </location>
</feature>
<comment type="caution">
    <text evidence="2">The sequence shown here is derived from an EMBL/GenBank/DDBJ whole genome shotgun (WGS) entry which is preliminary data.</text>
</comment>
<name>A0A820HUX4_9BILA</name>